<evidence type="ECO:0000313" key="1">
    <source>
        <dbReference type="EMBL" id="DAE32764.1"/>
    </source>
</evidence>
<name>A0A8S5RP11_9VIRU</name>
<protein>
    <submittedName>
        <fullName evidence="1">Uncharacterized protein</fullName>
    </submittedName>
</protein>
<organism evidence="1">
    <name type="scientific">virus sp. ctFlR8</name>
    <dbReference type="NCBI Taxonomy" id="2825811"/>
    <lineage>
        <taxon>Viruses</taxon>
    </lineage>
</organism>
<dbReference type="EMBL" id="BK059128">
    <property type="protein sequence ID" value="DAE32764.1"/>
    <property type="molecule type" value="Genomic_DNA"/>
</dbReference>
<proteinExistence type="predicted"/>
<sequence>MSNEAEKRYIVEREFEHVGYKCVVIFGNMAHRCGYVGIPKNHTLYGKNYDYHLEIKKSDIWGREVSGIFPLLGACIDKDERIRIEAYFQCHGGISYSGGGTNSNYPIKSDLWWFGFDCGHAGDKADLDYAIQKFPSRKEIYQMQKMIESKFPVGVDVVRSEEYVADECKKLAEQLKEFERNEENAD</sequence>
<reference evidence="1" key="1">
    <citation type="journal article" date="2021" name="Proc. Natl. Acad. Sci. U.S.A.">
        <title>A Catalog of Tens of Thousands of Viruses from Human Metagenomes Reveals Hidden Associations with Chronic Diseases.</title>
        <authorList>
            <person name="Tisza M.J."/>
            <person name="Buck C.B."/>
        </authorList>
    </citation>
    <scope>NUCLEOTIDE SEQUENCE</scope>
    <source>
        <strain evidence="1">CtFlR8</strain>
    </source>
</reference>
<accession>A0A8S5RP11</accession>